<protein>
    <submittedName>
        <fullName evidence="8">CoA pyrophosphatase</fullName>
    </submittedName>
</protein>
<dbReference type="NCBIfam" id="NF007980">
    <property type="entry name" value="PRK10707.1"/>
    <property type="match status" value="1"/>
</dbReference>
<evidence type="ECO:0000256" key="4">
    <source>
        <dbReference type="ARBA" id="ARBA00022801"/>
    </source>
</evidence>
<evidence type="ECO:0000256" key="6">
    <source>
        <dbReference type="ARBA" id="ARBA00023211"/>
    </source>
</evidence>
<comment type="cofactor">
    <cofactor evidence="1">
        <name>Mn(2+)</name>
        <dbReference type="ChEBI" id="CHEBI:29035"/>
    </cofactor>
</comment>
<dbReference type="InterPro" id="IPR015797">
    <property type="entry name" value="NUDIX_hydrolase-like_dom_sf"/>
</dbReference>
<keyword evidence="5" id="KW-0460">Magnesium</keyword>
<comment type="cofactor">
    <cofactor evidence="2">
        <name>Mg(2+)</name>
        <dbReference type="ChEBI" id="CHEBI:18420"/>
    </cofactor>
</comment>
<dbReference type="PROSITE" id="PS51462">
    <property type="entry name" value="NUDIX"/>
    <property type="match status" value="1"/>
</dbReference>
<evidence type="ECO:0000256" key="5">
    <source>
        <dbReference type="ARBA" id="ARBA00022842"/>
    </source>
</evidence>
<dbReference type="Gene3D" id="3.90.79.10">
    <property type="entry name" value="Nucleoside Triphosphate Pyrophosphohydrolase"/>
    <property type="match status" value="1"/>
</dbReference>
<dbReference type="RefSeq" id="WP_067420636.1">
    <property type="nucleotide sequence ID" value="NZ_LZEX01000001.1"/>
</dbReference>
<proteinExistence type="predicted"/>
<dbReference type="CDD" id="cd03426">
    <property type="entry name" value="NUDIX_CoAse_Nudt7"/>
    <property type="match status" value="1"/>
</dbReference>
<dbReference type="PANTHER" id="PTHR12992">
    <property type="entry name" value="NUDIX HYDROLASE"/>
    <property type="match status" value="1"/>
</dbReference>
<dbReference type="InterPro" id="IPR000086">
    <property type="entry name" value="NUDIX_hydrolase_dom"/>
</dbReference>
<dbReference type="Pfam" id="PF00293">
    <property type="entry name" value="NUDIX"/>
    <property type="match status" value="1"/>
</dbReference>
<comment type="caution">
    <text evidence="8">The sequence shown here is derived from an EMBL/GenBank/DDBJ whole genome shotgun (WGS) entry which is preliminary data.</text>
</comment>
<dbReference type="GO" id="GO:0046872">
    <property type="term" value="F:metal ion binding"/>
    <property type="evidence" value="ECO:0007669"/>
    <property type="project" value="UniProtKB-KW"/>
</dbReference>
<dbReference type="EMBL" id="LZEX01000001">
    <property type="protein sequence ID" value="OBU11400.1"/>
    <property type="molecule type" value="Genomic_DNA"/>
</dbReference>
<evidence type="ECO:0000256" key="3">
    <source>
        <dbReference type="ARBA" id="ARBA00022723"/>
    </source>
</evidence>
<dbReference type="STRING" id="368603.AYY16_05050"/>
<keyword evidence="4" id="KW-0378">Hydrolase</keyword>
<evidence type="ECO:0000313" key="9">
    <source>
        <dbReference type="Proteomes" id="UP000092247"/>
    </source>
</evidence>
<dbReference type="InterPro" id="IPR045121">
    <property type="entry name" value="CoAse"/>
</dbReference>
<evidence type="ECO:0000259" key="7">
    <source>
        <dbReference type="PROSITE" id="PS51462"/>
    </source>
</evidence>
<evidence type="ECO:0000256" key="2">
    <source>
        <dbReference type="ARBA" id="ARBA00001946"/>
    </source>
</evidence>
<dbReference type="GO" id="GO:0010945">
    <property type="term" value="F:coenzyme A diphosphatase activity"/>
    <property type="evidence" value="ECO:0007669"/>
    <property type="project" value="InterPro"/>
</dbReference>
<gene>
    <name evidence="8" type="ORF">AYY17_01270</name>
</gene>
<name>A0A1B8HQ50_9GAMM</name>
<feature type="domain" description="Nudix hydrolase" evidence="7">
    <location>
        <begin position="26"/>
        <end position="164"/>
    </location>
</feature>
<reference evidence="8 9" key="1">
    <citation type="submission" date="2016-06" db="EMBL/GenBank/DDBJ databases">
        <authorList>
            <person name="Kjaerup R.B."/>
            <person name="Dalgaard T.S."/>
            <person name="Juul-Madsen H.R."/>
        </authorList>
    </citation>
    <scope>NUCLEOTIDE SEQUENCE [LARGE SCALE GENOMIC DNA]</scope>
    <source>
        <strain evidence="8 9">GCSL-Mp3</strain>
    </source>
</reference>
<sequence>MNSLAQFIPRFQLIRPEEAEISGQRDRHAAVLLPITDKPRPGILLTLRAASLRSHPGQISLPGGAADPGDTTPVATALREAQEEIAIPPQSVQVLGQMAPVDSVTGFRVTPVVGIVPSSLALRGNPQEVADIFELPLDAALDVSRYRYIDMKRNTVERRLYFYLYEGRMIWGLTAGILYRLATQVKND</sequence>
<evidence type="ECO:0000256" key="1">
    <source>
        <dbReference type="ARBA" id="ARBA00001936"/>
    </source>
</evidence>
<dbReference type="AlphaFoldDB" id="A0A1B8HQ50"/>
<dbReference type="PANTHER" id="PTHR12992:SF11">
    <property type="entry name" value="MITOCHONDRIAL COENZYME A DIPHOSPHATASE NUDT8"/>
    <property type="match status" value="1"/>
</dbReference>
<evidence type="ECO:0000313" key="8">
    <source>
        <dbReference type="EMBL" id="OBU11400.1"/>
    </source>
</evidence>
<dbReference type="SUPFAM" id="SSF55811">
    <property type="entry name" value="Nudix"/>
    <property type="match status" value="1"/>
</dbReference>
<keyword evidence="3" id="KW-0479">Metal-binding</keyword>
<organism evidence="8 9">
    <name type="scientific">Morganella psychrotolerans</name>
    <dbReference type="NCBI Taxonomy" id="368603"/>
    <lineage>
        <taxon>Bacteria</taxon>
        <taxon>Pseudomonadati</taxon>
        <taxon>Pseudomonadota</taxon>
        <taxon>Gammaproteobacteria</taxon>
        <taxon>Enterobacterales</taxon>
        <taxon>Morganellaceae</taxon>
        <taxon>Morganella</taxon>
    </lineage>
</organism>
<accession>A0A1B8HQ50</accession>
<keyword evidence="6" id="KW-0464">Manganese</keyword>
<dbReference type="Proteomes" id="UP000092247">
    <property type="component" value="Unassembled WGS sequence"/>
</dbReference>